<dbReference type="Pfam" id="PF02887">
    <property type="entry name" value="PK_C"/>
    <property type="match status" value="1"/>
</dbReference>
<feature type="domain" description="Pyruvate kinase barrel" evidence="17">
    <location>
        <begin position="5"/>
        <end position="322"/>
    </location>
</feature>
<evidence type="ECO:0000256" key="13">
    <source>
        <dbReference type="ARBA" id="ARBA00023152"/>
    </source>
</evidence>
<dbReference type="EMBL" id="CP001854">
    <property type="protein sequence ID" value="ADB49486.1"/>
    <property type="molecule type" value="Genomic_DNA"/>
</dbReference>
<evidence type="ECO:0000256" key="14">
    <source>
        <dbReference type="ARBA" id="ARBA00023317"/>
    </source>
</evidence>
<evidence type="ECO:0000256" key="8">
    <source>
        <dbReference type="ARBA" id="ARBA00022723"/>
    </source>
</evidence>
<dbReference type="SUPFAM" id="SSF52935">
    <property type="entry name" value="PK C-terminal domain-like"/>
    <property type="match status" value="1"/>
</dbReference>
<dbReference type="KEGG" id="cwo:Cwoe_1054"/>
<accession>D3FCL3</accession>
<dbReference type="GO" id="GO:0016301">
    <property type="term" value="F:kinase activity"/>
    <property type="evidence" value="ECO:0007669"/>
    <property type="project" value="UniProtKB-KW"/>
</dbReference>
<keyword evidence="11" id="KW-0067">ATP-binding</keyword>
<dbReference type="InterPro" id="IPR011037">
    <property type="entry name" value="Pyrv_Knase-like_insert_dom_sf"/>
</dbReference>
<dbReference type="InterPro" id="IPR015793">
    <property type="entry name" value="Pyrv_Knase_brl"/>
</dbReference>
<dbReference type="STRING" id="469383.Cwoe_1054"/>
<dbReference type="Gene3D" id="3.40.1380.20">
    <property type="entry name" value="Pyruvate kinase, C-terminal domain"/>
    <property type="match status" value="1"/>
</dbReference>
<keyword evidence="8" id="KW-0479">Metal-binding</keyword>
<dbReference type="InterPro" id="IPR015813">
    <property type="entry name" value="Pyrv/PenolPyrv_kinase-like_dom"/>
</dbReference>
<dbReference type="GO" id="GO:0000287">
    <property type="term" value="F:magnesium ion binding"/>
    <property type="evidence" value="ECO:0007669"/>
    <property type="project" value="UniProtKB-UniRule"/>
</dbReference>
<proteinExistence type="inferred from homology"/>
<evidence type="ECO:0000313" key="19">
    <source>
        <dbReference type="EMBL" id="ADB49486.1"/>
    </source>
</evidence>
<name>D3FCL3_CONWI</name>
<evidence type="ECO:0000256" key="5">
    <source>
        <dbReference type="ARBA" id="ARBA00012142"/>
    </source>
</evidence>
<evidence type="ECO:0000256" key="3">
    <source>
        <dbReference type="ARBA" id="ARBA00008663"/>
    </source>
</evidence>
<dbReference type="AlphaFoldDB" id="D3FCL3"/>
<dbReference type="NCBIfam" id="NF004491">
    <property type="entry name" value="PRK05826.1"/>
    <property type="match status" value="1"/>
</dbReference>
<dbReference type="InterPro" id="IPR040442">
    <property type="entry name" value="Pyrv_kinase-like_dom_sf"/>
</dbReference>
<keyword evidence="12 16" id="KW-0460">Magnesium</keyword>
<keyword evidence="20" id="KW-1185">Reference proteome</keyword>
<comment type="catalytic activity">
    <reaction evidence="16">
        <text>pyruvate + ATP = phosphoenolpyruvate + ADP + H(+)</text>
        <dbReference type="Rhea" id="RHEA:18157"/>
        <dbReference type="ChEBI" id="CHEBI:15361"/>
        <dbReference type="ChEBI" id="CHEBI:15378"/>
        <dbReference type="ChEBI" id="CHEBI:30616"/>
        <dbReference type="ChEBI" id="CHEBI:58702"/>
        <dbReference type="ChEBI" id="CHEBI:456216"/>
        <dbReference type="EC" id="2.7.1.40"/>
    </reaction>
</comment>
<organism evidence="19 20">
    <name type="scientific">Conexibacter woesei (strain DSM 14684 / CCUG 47730 / CIP 108061 / JCM 11494 / NBRC 100937 / ID131577)</name>
    <dbReference type="NCBI Taxonomy" id="469383"/>
    <lineage>
        <taxon>Bacteria</taxon>
        <taxon>Bacillati</taxon>
        <taxon>Actinomycetota</taxon>
        <taxon>Thermoleophilia</taxon>
        <taxon>Solirubrobacterales</taxon>
        <taxon>Conexibacteraceae</taxon>
        <taxon>Conexibacter</taxon>
    </lineage>
</organism>
<comment type="cofactor">
    <cofactor evidence="1">
        <name>K(+)</name>
        <dbReference type="ChEBI" id="CHEBI:29103"/>
    </cofactor>
</comment>
<evidence type="ECO:0000256" key="16">
    <source>
        <dbReference type="RuleBase" id="RU000504"/>
    </source>
</evidence>
<dbReference type="InterPro" id="IPR015806">
    <property type="entry name" value="Pyrv_Knase_insert_dom_sf"/>
</dbReference>
<dbReference type="SUPFAM" id="SSF51621">
    <property type="entry name" value="Phosphoenolpyruvate/pyruvate domain"/>
    <property type="match status" value="1"/>
</dbReference>
<dbReference type="GO" id="GO:0030955">
    <property type="term" value="F:potassium ion binding"/>
    <property type="evidence" value="ECO:0007669"/>
    <property type="project" value="UniProtKB-UniRule"/>
</dbReference>
<evidence type="ECO:0000256" key="7">
    <source>
        <dbReference type="ARBA" id="ARBA00022679"/>
    </source>
</evidence>
<dbReference type="eggNOG" id="COG0469">
    <property type="taxonomic scope" value="Bacteria"/>
</dbReference>
<feature type="domain" description="Pyruvate kinase C-terminal" evidence="18">
    <location>
        <begin position="357"/>
        <end position="468"/>
    </location>
</feature>
<dbReference type="UniPathway" id="UPA00109">
    <property type="reaction ID" value="UER00188"/>
</dbReference>
<dbReference type="HOGENOM" id="CLU_015439_0_2_11"/>
<evidence type="ECO:0000256" key="12">
    <source>
        <dbReference type="ARBA" id="ARBA00022842"/>
    </source>
</evidence>
<dbReference type="InterPro" id="IPR001697">
    <property type="entry name" value="Pyr_Knase"/>
</dbReference>
<dbReference type="InterPro" id="IPR015795">
    <property type="entry name" value="Pyrv_Knase_C"/>
</dbReference>
<dbReference type="EC" id="2.7.1.40" evidence="5 15"/>
<evidence type="ECO:0000313" key="20">
    <source>
        <dbReference type="Proteomes" id="UP000008229"/>
    </source>
</evidence>
<protein>
    <recommendedName>
        <fullName evidence="6 15">Pyruvate kinase</fullName>
        <ecNumber evidence="5 15">2.7.1.40</ecNumber>
    </recommendedName>
</protein>
<reference evidence="20" key="2">
    <citation type="submission" date="2010-01" db="EMBL/GenBank/DDBJ databases">
        <title>The complete genome of Conexibacter woesei DSM 14684.</title>
        <authorList>
            <consortium name="US DOE Joint Genome Institute (JGI-PGF)"/>
            <person name="Lucas S."/>
            <person name="Copeland A."/>
            <person name="Lapidus A."/>
            <person name="Glavina del Rio T."/>
            <person name="Dalin E."/>
            <person name="Tice H."/>
            <person name="Bruce D."/>
            <person name="Goodwin L."/>
            <person name="Pitluck S."/>
            <person name="Kyrpides N."/>
            <person name="Mavromatis K."/>
            <person name="Ivanova N."/>
            <person name="Mikhailova N."/>
            <person name="Chertkov O."/>
            <person name="Brettin T."/>
            <person name="Detter J.C."/>
            <person name="Han C."/>
            <person name="Larimer F."/>
            <person name="Land M."/>
            <person name="Hauser L."/>
            <person name="Markowitz V."/>
            <person name="Cheng J.-F."/>
            <person name="Hugenholtz P."/>
            <person name="Woyke T."/>
            <person name="Wu D."/>
            <person name="Pukall R."/>
            <person name="Steenblock K."/>
            <person name="Schneider S."/>
            <person name="Klenk H.-P."/>
            <person name="Eisen J.A."/>
        </authorList>
    </citation>
    <scope>NUCLEOTIDE SEQUENCE [LARGE SCALE GENOMIC DNA]</scope>
    <source>
        <strain evidence="20">DSM 14684 / CIP 108061 / JCM 11494 / NBRC 100937 / ID131577</strain>
    </source>
</reference>
<evidence type="ECO:0000256" key="1">
    <source>
        <dbReference type="ARBA" id="ARBA00001958"/>
    </source>
</evidence>
<gene>
    <name evidence="19" type="ordered locus">Cwoe_1054</name>
</gene>
<dbReference type="PANTHER" id="PTHR11817">
    <property type="entry name" value="PYRUVATE KINASE"/>
    <property type="match status" value="1"/>
</dbReference>
<dbReference type="GO" id="GO:0005524">
    <property type="term" value="F:ATP binding"/>
    <property type="evidence" value="ECO:0007669"/>
    <property type="project" value="UniProtKB-KW"/>
</dbReference>
<evidence type="ECO:0000259" key="17">
    <source>
        <dbReference type="Pfam" id="PF00224"/>
    </source>
</evidence>
<sequence length="471" mass="50885">MIPVRRTKIVATIGPASRDPEVLVRMVEAGLDVARLNFSHGSRDEHEENVQLVRQAASRAGRQVAILQDLPGPKLRIGSLKNDHVDLRVGDKLTLRCGSEGEGDVDAICVSWAGLPDAVEDGDVVYLADGRIRLAVKGVRTDTGEVDTVIETGGPVASRQGLNIPGSTRGLPAVPKRDLELLEFGESIGVDLVALSFVREPSDVVEVRKHTRLPLIAKIEKPQAVENAVEIIRAADCLMVARGDLGIELPIEDVPVVQKQLLRIAGRLARPAITATQMLDSMITSSRPTRAEVTDVANAIFDGTDAVMLSQETAVGAHPVLVVRTMATIAERTERELPYEQWNDSRVRRDARDPAYTVAHSACEAARELGLAALVIPTLSGRSARLISAHRPNVPIYALSPGKETVRRCGLMWGVEAASMRRHEITEELIRDAGRRAVELGWVKPGDRIGITAGLPSGKPGTTSLFQVETV</sequence>
<keyword evidence="7 16" id="KW-0808">Transferase</keyword>
<evidence type="ECO:0000256" key="11">
    <source>
        <dbReference type="ARBA" id="ARBA00022840"/>
    </source>
</evidence>
<keyword evidence="10 16" id="KW-0418">Kinase</keyword>
<dbReference type="InterPro" id="IPR018209">
    <property type="entry name" value="Pyrv_Knase_AS"/>
</dbReference>
<comment type="similarity">
    <text evidence="3 16">Belongs to the pyruvate kinase family.</text>
</comment>
<dbReference type="Gene3D" id="3.20.20.60">
    <property type="entry name" value="Phosphoenolpyruvate-binding domains"/>
    <property type="match status" value="1"/>
</dbReference>
<evidence type="ECO:0000256" key="4">
    <source>
        <dbReference type="ARBA" id="ARBA00011881"/>
    </source>
</evidence>
<dbReference type="InterPro" id="IPR036918">
    <property type="entry name" value="Pyrv_Knase_C_sf"/>
</dbReference>
<dbReference type="SUPFAM" id="SSF50800">
    <property type="entry name" value="PK beta-barrel domain-like"/>
    <property type="match status" value="1"/>
</dbReference>
<dbReference type="Proteomes" id="UP000008229">
    <property type="component" value="Chromosome"/>
</dbReference>
<evidence type="ECO:0000256" key="9">
    <source>
        <dbReference type="ARBA" id="ARBA00022741"/>
    </source>
</evidence>
<reference evidence="19 20" key="1">
    <citation type="journal article" date="2010" name="Stand. Genomic Sci.">
        <title>Complete genome sequence of Conexibacter woesei type strain (ID131577).</title>
        <authorList>
            <person name="Pukall R."/>
            <person name="Lapidus A."/>
            <person name="Glavina Del Rio T."/>
            <person name="Copeland A."/>
            <person name="Tice H."/>
            <person name="Cheng J.-F."/>
            <person name="Lucas S."/>
            <person name="Chen F."/>
            <person name="Nolan M."/>
            <person name="Bruce D."/>
            <person name="Goodwin L."/>
            <person name="Pitluck S."/>
            <person name="Mavromatis K."/>
            <person name="Ivanova N."/>
            <person name="Ovchinnikova G."/>
            <person name="Pati A."/>
            <person name="Chen A."/>
            <person name="Palaniappan K."/>
            <person name="Land M."/>
            <person name="Hauser L."/>
            <person name="Chang Y.-J."/>
            <person name="Jeffries C.D."/>
            <person name="Chain P."/>
            <person name="Meincke L."/>
            <person name="Sims D."/>
            <person name="Brettin T."/>
            <person name="Detter J.C."/>
            <person name="Rohde M."/>
            <person name="Goeker M."/>
            <person name="Bristow J."/>
            <person name="Eisen J.A."/>
            <person name="Markowitz V."/>
            <person name="Kyrpides N.C."/>
            <person name="Klenk H.-P."/>
            <person name="Hugenholtz P."/>
        </authorList>
    </citation>
    <scope>NUCLEOTIDE SEQUENCE [LARGE SCALE GENOMIC DNA]</scope>
    <source>
        <strain evidence="20">DSM 14684 / CIP 108061 / JCM 11494 / NBRC 100937 / ID131577</strain>
    </source>
</reference>
<keyword evidence="13 16" id="KW-0324">Glycolysis</keyword>
<comment type="subunit">
    <text evidence="4">Homotetramer.</text>
</comment>
<dbReference type="NCBIfam" id="NF004978">
    <property type="entry name" value="PRK06354.1"/>
    <property type="match status" value="1"/>
</dbReference>
<keyword evidence="14 19" id="KW-0670">Pyruvate</keyword>
<dbReference type="PRINTS" id="PR01050">
    <property type="entry name" value="PYRUVTKNASE"/>
</dbReference>
<keyword evidence="9" id="KW-0547">Nucleotide-binding</keyword>
<dbReference type="Pfam" id="PF00224">
    <property type="entry name" value="PK"/>
    <property type="match status" value="1"/>
</dbReference>
<evidence type="ECO:0000256" key="2">
    <source>
        <dbReference type="ARBA" id="ARBA00004997"/>
    </source>
</evidence>
<dbReference type="NCBIfam" id="TIGR01064">
    <property type="entry name" value="pyruv_kin"/>
    <property type="match status" value="1"/>
</dbReference>
<evidence type="ECO:0000256" key="6">
    <source>
        <dbReference type="ARBA" id="ARBA00018587"/>
    </source>
</evidence>
<evidence type="ECO:0000259" key="18">
    <source>
        <dbReference type="Pfam" id="PF02887"/>
    </source>
</evidence>
<evidence type="ECO:0000256" key="10">
    <source>
        <dbReference type="ARBA" id="ARBA00022777"/>
    </source>
</evidence>
<dbReference type="PROSITE" id="PS00110">
    <property type="entry name" value="PYRUVATE_KINASE"/>
    <property type="match status" value="1"/>
</dbReference>
<evidence type="ECO:0000256" key="15">
    <source>
        <dbReference type="NCBIfam" id="TIGR01064"/>
    </source>
</evidence>
<dbReference type="Gene3D" id="2.40.33.10">
    <property type="entry name" value="PK beta-barrel domain-like"/>
    <property type="match status" value="1"/>
</dbReference>
<dbReference type="GO" id="GO:0004743">
    <property type="term" value="F:pyruvate kinase activity"/>
    <property type="evidence" value="ECO:0007669"/>
    <property type="project" value="UniProtKB-UniRule"/>
</dbReference>
<comment type="pathway">
    <text evidence="2 16">Carbohydrate degradation; glycolysis; pyruvate from D-glyceraldehyde 3-phosphate: step 5/5.</text>
</comment>